<dbReference type="PANTHER" id="PTHR43214:SF43">
    <property type="entry name" value="TWO-COMPONENT RESPONSE REGULATOR"/>
    <property type="match status" value="1"/>
</dbReference>
<dbReference type="GO" id="GO:0006355">
    <property type="term" value="P:regulation of DNA-templated transcription"/>
    <property type="evidence" value="ECO:0007669"/>
    <property type="project" value="InterPro"/>
</dbReference>
<feature type="domain" description="HTH luxR-type" evidence="4">
    <location>
        <begin position="147"/>
        <end position="212"/>
    </location>
</feature>
<dbReference type="EMBL" id="CP014263">
    <property type="protein sequence ID" value="AQG78550.1"/>
    <property type="molecule type" value="Genomic_DNA"/>
</dbReference>
<organism evidence="6 7">
    <name type="scientific">Spirosoma montaniterrae</name>
    <dbReference type="NCBI Taxonomy" id="1178516"/>
    <lineage>
        <taxon>Bacteria</taxon>
        <taxon>Pseudomonadati</taxon>
        <taxon>Bacteroidota</taxon>
        <taxon>Cytophagia</taxon>
        <taxon>Cytophagales</taxon>
        <taxon>Cytophagaceae</taxon>
        <taxon>Spirosoma</taxon>
    </lineage>
</organism>
<sequence>MTNILILDDHPIVVSGLALYLQNKDDLTVVGKVHSPHDAIQFLRTQPVDVLVSDMHLDSDLTGTDVLVRIKQAHPSIKVVFYTMIEKNNDVREAILAGAEGYVLKKYDADEVYRAIRTVRHNKQYYSPELVHILVRASSGADARDEEPQALRNLTNREREVMVLIARDVPNGEIAQKLSVSESTINSHRANLMQKLDVRSNVGIAHFAFKYGLIDSTIN</sequence>
<keyword evidence="1 3" id="KW-0597">Phosphoprotein</keyword>
<dbReference type="SMART" id="SM00421">
    <property type="entry name" value="HTH_LUXR"/>
    <property type="match status" value="1"/>
</dbReference>
<dbReference type="SUPFAM" id="SSF46894">
    <property type="entry name" value="C-terminal effector domain of the bipartite response regulators"/>
    <property type="match status" value="1"/>
</dbReference>
<dbReference type="PROSITE" id="PS50043">
    <property type="entry name" value="HTH_LUXR_2"/>
    <property type="match status" value="1"/>
</dbReference>
<accession>A0A1P9WT82</accession>
<dbReference type="STRING" id="1178516.AWR27_03855"/>
<evidence type="ECO:0000313" key="7">
    <source>
        <dbReference type="Proteomes" id="UP000187941"/>
    </source>
</evidence>
<evidence type="ECO:0000256" key="3">
    <source>
        <dbReference type="PROSITE-ProRule" id="PRU00169"/>
    </source>
</evidence>
<dbReference type="InterPro" id="IPR011006">
    <property type="entry name" value="CheY-like_superfamily"/>
</dbReference>
<evidence type="ECO:0000259" key="5">
    <source>
        <dbReference type="PROSITE" id="PS50110"/>
    </source>
</evidence>
<proteinExistence type="predicted"/>
<dbReference type="OrthoDB" id="941719at2"/>
<name>A0A1P9WT82_9BACT</name>
<dbReference type="PANTHER" id="PTHR43214">
    <property type="entry name" value="TWO-COMPONENT RESPONSE REGULATOR"/>
    <property type="match status" value="1"/>
</dbReference>
<evidence type="ECO:0000259" key="4">
    <source>
        <dbReference type="PROSITE" id="PS50043"/>
    </source>
</evidence>
<dbReference type="Gene3D" id="3.40.50.2300">
    <property type="match status" value="1"/>
</dbReference>
<dbReference type="GO" id="GO:0003677">
    <property type="term" value="F:DNA binding"/>
    <property type="evidence" value="ECO:0007669"/>
    <property type="project" value="UniProtKB-KW"/>
</dbReference>
<evidence type="ECO:0000256" key="1">
    <source>
        <dbReference type="ARBA" id="ARBA00022553"/>
    </source>
</evidence>
<keyword evidence="2" id="KW-0238">DNA-binding</keyword>
<dbReference type="Pfam" id="PF00072">
    <property type="entry name" value="Response_reg"/>
    <property type="match status" value="1"/>
</dbReference>
<feature type="domain" description="Response regulatory" evidence="5">
    <location>
        <begin position="3"/>
        <end position="120"/>
    </location>
</feature>
<evidence type="ECO:0008006" key="8">
    <source>
        <dbReference type="Google" id="ProtNLM"/>
    </source>
</evidence>
<dbReference type="CDD" id="cd06170">
    <property type="entry name" value="LuxR_C_like"/>
    <property type="match status" value="1"/>
</dbReference>
<dbReference type="PROSITE" id="PS00622">
    <property type="entry name" value="HTH_LUXR_1"/>
    <property type="match status" value="1"/>
</dbReference>
<dbReference type="Pfam" id="PF00196">
    <property type="entry name" value="GerE"/>
    <property type="match status" value="1"/>
</dbReference>
<dbReference type="RefSeq" id="WP_077129989.1">
    <property type="nucleotide sequence ID" value="NZ_CP014263.1"/>
</dbReference>
<dbReference type="Proteomes" id="UP000187941">
    <property type="component" value="Chromosome"/>
</dbReference>
<dbReference type="SMART" id="SM00448">
    <property type="entry name" value="REC"/>
    <property type="match status" value="1"/>
</dbReference>
<dbReference type="SUPFAM" id="SSF52172">
    <property type="entry name" value="CheY-like"/>
    <property type="match status" value="1"/>
</dbReference>
<evidence type="ECO:0000313" key="6">
    <source>
        <dbReference type="EMBL" id="AQG78550.1"/>
    </source>
</evidence>
<dbReference type="InterPro" id="IPR039420">
    <property type="entry name" value="WalR-like"/>
</dbReference>
<gene>
    <name evidence="6" type="ORF">AWR27_03855</name>
</gene>
<evidence type="ECO:0000256" key="2">
    <source>
        <dbReference type="ARBA" id="ARBA00023125"/>
    </source>
</evidence>
<feature type="modified residue" description="4-aspartylphosphate" evidence="3">
    <location>
        <position position="54"/>
    </location>
</feature>
<protein>
    <recommendedName>
        <fullName evidence="8">LuxR family transcriptional regulator</fullName>
    </recommendedName>
</protein>
<reference evidence="6 7" key="1">
    <citation type="submission" date="2016-01" db="EMBL/GenBank/DDBJ databases">
        <authorList>
            <person name="Oliw E.H."/>
        </authorList>
    </citation>
    <scope>NUCLEOTIDE SEQUENCE [LARGE SCALE GENOMIC DNA]</scope>
    <source>
        <strain evidence="6 7">DY10</strain>
    </source>
</reference>
<dbReference type="PROSITE" id="PS50110">
    <property type="entry name" value="RESPONSE_REGULATORY"/>
    <property type="match status" value="1"/>
</dbReference>
<dbReference type="InterPro" id="IPR000792">
    <property type="entry name" value="Tscrpt_reg_LuxR_C"/>
</dbReference>
<dbReference type="GO" id="GO:0000160">
    <property type="term" value="P:phosphorelay signal transduction system"/>
    <property type="evidence" value="ECO:0007669"/>
    <property type="project" value="InterPro"/>
</dbReference>
<keyword evidence="7" id="KW-1185">Reference proteome</keyword>
<dbReference type="AlphaFoldDB" id="A0A1P9WT82"/>
<dbReference type="InterPro" id="IPR058245">
    <property type="entry name" value="NreC/VraR/RcsB-like_REC"/>
</dbReference>
<dbReference type="PRINTS" id="PR00038">
    <property type="entry name" value="HTHLUXR"/>
</dbReference>
<dbReference type="KEGG" id="smon:AWR27_03855"/>
<dbReference type="InterPro" id="IPR016032">
    <property type="entry name" value="Sig_transdc_resp-reg_C-effctor"/>
</dbReference>
<dbReference type="CDD" id="cd17535">
    <property type="entry name" value="REC_NarL-like"/>
    <property type="match status" value="1"/>
</dbReference>
<dbReference type="InterPro" id="IPR001789">
    <property type="entry name" value="Sig_transdc_resp-reg_receiver"/>
</dbReference>